<sequence length="1005" mass="117042">MSELSLQARIEARLAKHKQQQSSLKPSELIVQQSMTEQSSTGKNLFSNTSMNVMSNTLHQTQAENTIQQRELTQTRSKMMSLERQTQNIEQELKNKDQALRKTLAEATGERVALVEALTEARALSDNLKIDLTRKDDLIQKLEQRLSKQSLDFEELQVKLTQITTNYSSQQHDIRFLKEQINMLETKSSIQEKENEKLTSECDEYRDQALENKVLKNKVGQIDHEYQSITKKYKNECENNLSIRAELVQLKQEYSEVLNKFANYTDEYEKFKRISAKYDELSTDHDKLVKKHRQLTDDTSEVTYKCEKDSSALSQERQAAQMLGTVMKQMCSMQEGDIDVKFSQVEDTVCYMQIQPILLKLKQIIDQNKLFREDNSSNTNQLSVLKRDNQKLQSIQNEFMIKTETLTKSNDRLNANYEELNKDLQSAKVELQNKENQYNKLVMECQLAIQTFGQRNSNPEEISKVAQNTNSIIVRLQKEVEVLNQEIDELALKYNGLEQNNQGMKNQNQQLLQELEISKKKYNSYREESGKKDQDLGSQQSVITNLAQFIALCLRQINQLDKKLVYNTQINQISNISLNNYIQQYKQLRELVNLQEDIKVKPSKADSARKKLRKMFMVQLFINKLKIHTQITQQTNLLERKSIESVAQKSIQFGSIISSLTSSFVYQSGDIEGHGIAFLSNDDRNNVLHKVLSRCFQDAVVFRFGTADILNLQYGKFNQSYKLVNSAFQAKDSLINELALQNSDVLNQHELIVSENDQYRNQVQEMRQQFLAEQQRFLQLQNNISQNYVIIQDFDELQSQNKMQIIQIQNLEQKITDIMSQNSSMNVEISSYQNEISRLNTALQSSDQLVKTINTKFEEQMRAAVNMRELVSTYEKQLKQKDLDVNEKVMDLQRLHQQAQQLSMDEQNLLREIDDLRKQLRDRDQKMQEIQYALDKESRLRILAENSQQQKFTQQTYQRPPMPVSTRMEASEASDSYPQREFKSAVNKGEIQDLLKQLNQSLGDE</sequence>
<dbReference type="VEuPathDB" id="GiardiaDB:SS50377_23550"/>
<keyword evidence="1" id="KW-0175">Coiled coil</keyword>
<feature type="compositionally biased region" description="Low complexity" evidence="2">
    <location>
        <begin position="948"/>
        <end position="958"/>
    </location>
</feature>
<gene>
    <name evidence="3" type="ORF">SS50377_11142</name>
    <name evidence="4" type="ORF">SS50377_23550</name>
</gene>
<evidence type="ECO:0000313" key="5">
    <source>
        <dbReference type="Proteomes" id="UP000018208"/>
    </source>
</evidence>
<keyword evidence="5" id="KW-1185">Reference proteome</keyword>
<dbReference type="EMBL" id="AUWU02000004">
    <property type="protein sequence ID" value="KAH0573615.1"/>
    <property type="molecule type" value="Genomic_DNA"/>
</dbReference>
<reference evidence="3 4" key="1">
    <citation type="journal article" date="2014" name="PLoS Genet.">
        <title>The Genome of Spironucleus salmonicida Highlights a Fish Pathogen Adapted to Fluctuating Environments.</title>
        <authorList>
            <person name="Xu F."/>
            <person name="Jerlstrom-Hultqvist J."/>
            <person name="Einarsson E."/>
            <person name="Astvaldsson A."/>
            <person name="Svard S.G."/>
            <person name="Andersson J.O."/>
        </authorList>
    </citation>
    <scope>NUCLEOTIDE SEQUENCE</scope>
    <source>
        <strain evidence="4">ATCC 50377</strain>
    </source>
</reference>
<evidence type="ECO:0000256" key="2">
    <source>
        <dbReference type="SAM" id="MobiDB-lite"/>
    </source>
</evidence>
<reference evidence="4" key="2">
    <citation type="submission" date="2020-12" db="EMBL/GenBank/DDBJ databases">
        <title>New Spironucleus salmonicida genome in near-complete chromosomes.</title>
        <authorList>
            <person name="Xu F."/>
            <person name="Kurt Z."/>
            <person name="Jimenez-Gonzalez A."/>
            <person name="Astvaldsson A."/>
            <person name="Andersson J.O."/>
            <person name="Svard S.G."/>
        </authorList>
    </citation>
    <scope>NUCLEOTIDE SEQUENCE</scope>
    <source>
        <strain evidence="4">ATCC 50377</strain>
    </source>
</reference>
<evidence type="ECO:0000256" key="1">
    <source>
        <dbReference type="SAM" id="Coils"/>
    </source>
</evidence>
<dbReference type="OrthoDB" id="10253189at2759"/>
<dbReference type="EMBL" id="KI545981">
    <property type="protein sequence ID" value="EST48532.1"/>
    <property type="molecule type" value="Genomic_DNA"/>
</dbReference>
<feature type="coiled-coil region" evidence="1">
    <location>
        <begin position="65"/>
        <end position="208"/>
    </location>
</feature>
<evidence type="ECO:0000313" key="4">
    <source>
        <dbReference type="EMBL" id="KAH0573615.1"/>
    </source>
</evidence>
<proteinExistence type="predicted"/>
<dbReference type="AlphaFoldDB" id="V6LV66"/>
<evidence type="ECO:0000313" key="3">
    <source>
        <dbReference type="EMBL" id="EST48532.1"/>
    </source>
</evidence>
<protein>
    <submittedName>
        <fullName evidence="3">Uncharacterized protein</fullName>
    </submittedName>
</protein>
<feature type="region of interest" description="Disordered" evidence="2">
    <location>
        <begin position="946"/>
        <end position="988"/>
    </location>
</feature>
<name>V6LV66_9EUKA</name>
<feature type="coiled-coil region" evidence="1">
    <location>
        <begin position="892"/>
        <end position="926"/>
    </location>
</feature>
<feature type="coiled-coil region" evidence="1">
    <location>
        <begin position="240"/>
        <end position="298"/>
    </location>
</feature>
<accession>V6LV66</accession>
<feature type="coiled-coil region" evidence="1">
    <location>
        <begin position="403"/>
        <end position="528"/>
    </location>
</feature>
<organism evidence="3">
    <name type="scientific">Spironucleus salmonicida</name>
    <dbReference type="NCBI Taxonomy" id="348837"/>
    <lineage>
        <taxon>Eukaryota</taxon>
        <taxon>Metamonada</taxon>
        <taxon>Diplomonadida</taxon>
        <taxon>Hexamitidae</taxon>
        <taxon>Hexamitinae</taxon>
        <taxon>Spironucleus</taxon>
    </lineage>
</organism>
<feature type="coiled-coil region" evidence="1">
    <location>
        <begin position="749"/>
        <end position="828"/>
    </location>
</feature>
<dbReference type="Proteomes" id="UP000018208">
    <property type="component" value="Unassembled WGS sequence"/>
</dbReference>